<dbReference type="InterPro" id="IPR000924">
    <property type="entry name" value="Glu/Gln-tRNA-synth"/>
</dbReference>
<dbReference type="PANTHER" id="PTHR43311:SF2">
    <property type="entry name" value="GLUTAMATE--TRNA LIGASE, MITOCHONDRIAL-RELATED"/>
    <property type="match status" value="1"/>
</dbReference>
<dbReference type="InterPro" id="IPR020751">
    <property type="entry name" value="aa-tRNA-synth_I_codon-bd_sub2"/>
</dbReference>
<sequence>MLGIRSLFNVSSKRAGSSLIDIGHSGNIGGRVVLVFQQKRNYCSCGGTEHSHHELGQQQQPSQHVRVRYAPSPTGYLHLGGLRTALFNYLFAKKNKGTFIMRIEDTDQTRFVPGSAKNLENCLEWAGIPYDEGPSRPGQCGPYVQSERLDIYKQYAQKLVESGHAYHCFCSSERLDASRLNLKNKYAMSLYDRHCLKLSREEIQTRLDRGDAHTIRLKIPHEKTTKFTDVVKGNVSFQNHLIDDQVLMKSDGFPTYHLASVVDDHLMGISHIIRGEEWLNSAPKHMILYEAFGWKPPIMAHVPLLLNSDKSKLSKRQGDVSVDSYMNKGFLPEALVNFVAFLGWSPEVKEGETPKEIMELDELIEKFSLEGINKSGSVVGMDRLDWFNVNHIRKMLMDKEKVVNFFLPKIKQQLLDMNIDIANVSDQYIIEAIQCVKDRVHVVDDFQSLLKGFFVSEIDYTTEEAMKMKAKVWKSDSKANVTTFATLLSQIPDSDFNADEIYKTLQIAANSIYQGLNEKELSQKVNQLMSNIRYLLLASPVGGGIPSTIQILGKENTLKRLGDGLNKQQ</sequence>
<gene>
    <name evidence="13" type="ORF">CYY_008908</name>
</gene>
<keyword evidence="5 10" id="KW-0547">Nucleotide-binding</keyword>
<dbReference type="Pfam" id="PF00749">
    <property type="entry name" value="tRNA-synt_1c"/>
    <property type="match status" value="1"/>
</dbReference>
<dbReference type="AlphaFoldDB" id="A0A8J4PPQ8"/>
<dbReference type="PANTHER" id="PTHR43311">
    <property type="entry name" value="GLUTAMATE--TRNA LIGASE"/>
    <property type="match status" value="1"/>
</dbReference>
<feature type="domain" description="Aminoacyl-tRNA synthetase class I anticodon-binding" evidence="12">
    <location>
        <begin position="417"/>
        <end position="564"/>
    </location>
</feature>
<dbReference type="OrthoDB" id="428822at2759"/>
<comment type="subcellular location">
    <subcellularLocation>
        <location evidence="1">Mitochondrion</location>
    </subcellularLocation>
</comment>
<dbReference type="CDD" id="cd00808">
    <property type="entry name" value="GluRS_core"/>
    <property type="match status" value="1"/>
</dbReference>
<dbReference type="InterPro" id="IPR004527">
    <property type="entry name" value="Glu-tRNA-ligase_bac/mito"/>
</dbReference>
<evidence type="ECO:0000256" key="9">
    <source>
        <dbReference type="ARBA" id="ARBA00030865"/>
    </source>
</evidence>
<dbReference type="Gene3D" id="1.10.10.350">
    <property type="match status" value="1"/>
</dbReference>
<accession>A0A8J4PPQ8</accession>
<evidence type="ECO:0000313" key="14">
    <source>
        <dbReference type="Proteomes" id="UP000695562"/>
    </source>
</evidence>
<dbReference type="GO" id="GO:0006424">
    <property type="term" value="P:glutamyl-tRNA aminoacylation"/>
    <property type="evidence" value="ECO:0007669"/>
    <property type="project" value="InterPro"/>
</dbReference>
<dbReference type="EC" id="6.1.1.17" evidence="3"/>
<dbReference type="InterPro" id="IPR001412">
    <property type="entry name" value="aa-tRNA-synth_I_CS"/>
</dbReference>
<evidence type="ECO:0000256" key="6">
    <source>
        <dbReference type="ARBA" id="ARBA00022840"/>
    </source>
</evidence>
<evidence type="ECO:0000256" key="10">
    <source>
        <dbReference type="RuleBase" id="RU363037"/>
    </source>
</evidence>
<dbReference type="SUPFAM" id="SSF52374">
    <property type="entry name" value="Nucleotidylyl transferase"/>
    <property type="match status" value="1"/>
</dbReference>
<dbReference type="HAMAP" id="MF_00022">
    <property type="entry name" value="Glu_tRNA_synth_type1"/>
    <property type="match status" value="1"/>
</dbReference>
<organism evidence="13 14">
    <name type="scientific">Polysphondylium violaceum</name>
    <dbReference type="NCBI Taxonomy" id="133409"/>
    <lineage>
        <taxon>Eukaryota</taxon>
        <taxon>Amoebozoa</taxon>
        <taxon>Evosea</taxon>
        <taxon>Eumycetozoa</taxon>
        <taxon>Dictyostelia</taxon>
        <taxon>Dictyosteliales</taxon>
        <taxon>Dictyosteliaceae</taxon>
        <taxon>Polysphondylium</taxon>
    </lineage>
</organism>
<evidence type="ECO:0000259" key="11">
    <source>
        <dbReference type="Pfam" id="PF00749"/>
    </source>
</evidence>
<keyword evidence="7 10" id="KW-0648">Protein biosynthesis</keyword>
<dbReference type="NCBIfam" id="TIGR00464">
    <property type="entry name" value="gltX_bact"/>
    <property type="match status" value="1"/>
</dbReference>
<dbReference type="InterPro" id="IPR049940">
    <property type="entry name" value="GluQ/Sye"/>
</dbReference>
<evidence type="ECO:0000256" key="2">
    <source>
        <dbReference type="ARBA" id="ARBA00007894"/>
    </source>
</evidence>
<dbReference type="GO" id="GO:0000049">
    <property type="term" value="F:tRNA binding"/>
    <property type="evidence" value="ECO:0007669"/>
    <property type="project" value="InterPro"/>
</dbReference>
<dbReference type="SUPFAM" id="SSF48163">
    <property type="entry name" value="An anticodon-binding domain of class I aminoacyl-tRNA synthetases"/>
    <property type="match status" value="1"/>
</dbReference>
<keyword evidence="4 10" id="KW-0436">Ligase</keyword>
<dbReference type="Gene3D" id="3.40.50.620">
    <property type="entry name" value="HUPs"/>
    <property type="match status" value="1"/>
</dbReference>
<keyword evidence="14" id="KW-1185">Reference proteome</keyword>
<dbReference type="PROSITE" id="PS00178">
    <property type="entry name" value="AA_TRNA_LIGASE_I"/>
    <property type="match status" value="1"/>
</dbReference>
<dbReference type="InterPro" id="IPR014729">
    <property type="entry name" value="Rossmann-like_a/b/a_fold"/>
</dbReference>
<dbReference type="Proteomes" id="UP000695562">
    <property type="component" value="Unassembled WGS sequence"/>
</dbReference>
<reference evidence="13" key="1">
    <citation type="submission" date="2020-01" db="EMBL/GenBank/DDBJ databases">
        <title>Development of genomics and gene disruption for Polysphondylium violaceum indicates a role for the polyketide synthase stlB in stalk morphogenesis.</title>
        <authorList>
            <person name="Narita B."/>
            <person name="Kawabe Y."/>
            <person name="Kin K."/>
            <person name="Saito T."/>
            <person name="Gibbs R."/>
            <person name="Kuspa A."/>
            <person name="Muzny D."/>
            <person name="Queller D."/>
            <person name="Richards S."/>
            <person name="Strassman J."/>
            <person name="Sucgang R."/>
            <person name="Worley K."/>
            <person name="Schaap P."/>
        </authorList>
    </citation>
    <scope>NUCLEOTIDE SEQUENCE</scope>
    <source>
        <strain evidence="13">QSvi11</strain>
    </source>
</reference>
<dbReference type="GO" id="GO:0008270">
    <property type="term" value="F:zinc ion binding"/>
    <property type="evidence" value="ECO:0007669"/>
    <property type="project" value="InterPro"/>
</dbReference>
<protein>
    <recommendedName>
        <fullName evidence="3">glutamate--tRNA ligase</fullName>
        <ecNumber evidence="3">6.1.1.17</ecNumber>
    </recommendedName>
    <alternativeName>
        <fullName evidence="9">Glutamyl-tRNA synthetase</fullName>
    </alternativeName>
</protein>
<dbReference type="EMBL" id="AJWJ01000597">
    <property type="protein sequence ID" value="KAF2069769.1"/>
    <property type="molecule type" value="Genomic_DNA"/>
</dbReference>
<dbReference type="GO" id="GO:0004818">
    <property type="term" value="F:glutamate-tRNA ligase activity"/>
    <property type="evidence" value="ECO:0007669"/>
    <property type="project" value="UniProtKB-EC"/>
</dbReference>
<dbReference type="InterPro" id="IPR033910">
    <property type="entry name" value="GluRS_core"/>
</dbReference>
<proteinExistence type="inferred from homology"/>
<comment type="caution">
    <text evidence="13">The sequence shown here is derived from an EMBL/GenBank/DDBJ whole genome shotgun (WGS) entry which is preliminary data.</text>
</comment>
<dbReference type="FunFam" id="3.40.50.620:FF:000045">
    <property type="entry name" value="Glutamate--tRNA ligase, mitochondrial"/>
    <property type="match status" value="1"/>
</dbReference>
<evidence type="ECO:0000256" key="5">
    <source>
        <dbReference type="ARBA" id="ARBA00022741"/>
    </source>
</evidence>
<evidence type="ECO:0000256" key="4">
    <source>
        <dbReference type="ARBA" id="ARBA00022598"/>
    </source>
</evidence>
<dbReference type="InterPro" id="IPR020058">
    <property type="entry name" value="Glu/Gln-tRNA-synth_Ib_cat-dom"/>
</dbReference>
<feature type="domain" description="Glutamyl/glutaminyl-tRNA synthetase class Ib catalytic" evidence="11">
    <location>
        <begin position="65"/>
        <end position="386"/>
    </location>
</feature>
<keyword evidence="8 10" id="KW-0030">Aminoacyl-tRNA synthetase</keyword>
<evidence type="ECO:0000256" key="3">
    <source>
        <dbReference type="ARBA" id="ARBA00012835"/>
    </source>
</evidence>
<dbReference type="PRINTS" id="PR00987">
    <property type="entry name" value="TRNASYNTHGLU"/>
</dbReference>
<dbReference type="GO" id="GO:0005739">
    <property type="term" value="C:mitochondrion"/>
    <property type="evidence" value="ECO:0007669"/>
    <property type="project" value="UniProtKB-SubCell"/>
</dbReference>
<evidence type="ECO:0000256" key="1">
    <source>
        <dbReference type="ARBA" id="ARBA00004173"/>
    </source>
</evidence>
<dbReference type="Pfam" id="PF19269">
    <property type="entry name" value="Anticodon_2"/>
    <property type="match status" value="1"/>
</dbReference>
<name>A0A8J4PPQ8_9MYCE</name>
<evidence type="ECO:0000256" key="7">
    <source>
        <dbReference type="ARBA" id="ARBA00022917"/>
    </source>
</evidence>
<evidence type="ECO:0000256" key="8">
    <source>
        <dbReference type="ARBA" id="ARBA00023146"/>
    </source>
</evidence>
<evidence type="ECO:0000313" key="13">
    <source>
        <dbReference type="EMBL" id="KAF2069769.1"/>
    </source>
</evidence>
<dbReference type="InterPro" id="IPR045462">
    <property type="entry name" value="aa-tRNA-synth_I_cd-bd"/>
</dbReference>
<evidence type="ECO:0000259" key="12">
    <source>
        <dbReference type="Pfam" id="PF19269"/>
    </source>
</evidence>
<dbReference type="GO" id="GO:0005524">
    <property type="term" value="F:ATP binding"/>
    <property type="evidence" value="ECO:0007669"/>
    <property type="project" value="UniProtKB-KW"/>
</dbReference>
<comment type="similarity">
    <text evidence="2">Belongs to the class-I aminoacyl-tRNA synthetase family. Glutamate--tRNA ligase type 1 subfamily.</text>
</comment>
<dbReference type="InterPro" id="IPR008925">
    <property type="entry name" value="aa_tRNA-synth_I_cd-bd_sf"/>
</dbReference>
<keyword evidence="6 10" id="KW-0067">ATP-binding</keyword>